<evidence type="ECO:0000313" key="2">
    <source>
        <dbReference type="Proteomes" id="UP001253463"/>
    </source>
</evidence>
<comment type="caution">
    <text evidence="1">The sequence shown here is derived from an EMBL/GenBank/DDBJ whole genome shotgun (WGS) entry which is preliminary data.</text>
</comment>
<evidence type="ECO:0000313" key="1">
    <source>
        <dbReference type="EMBL" id="ELN6934103.1"/>
    </source>
</evidence>
<accession>A0AAI9G9G6</accession>
<dbReference type="Proteomes" id="UP001253463">
    <property type="component" value="Unassembled WGS sequence"/>
</dbReference>
<sequence>MNVYQLKELPEDYQELQLDLDDLFDAVGEEHLMTIHFQRSRNTSLLPIWKPLELEFTDVLGKNSKEPDVSLWASTYLVLNLRAYEILSDSLRHEGEFLPITIGEKPGYIFNCLSFGQEDTAVCTIKYLDGIEDGLETLYFDEDDVRDRLLFKSKMQGCQALYATEAFRDICAKHQLHGLRFEEDLLGIF</sequence>
<name>A0AAI9G9G6_9VIBR</name>
<gene>
    <name evidence="1" type="ORF">RZY48_003579</name>
</gene>
<organism evidence="1 2">
    <name type="scientific">Vibrio navarrensis</name>
    <dbReference type="NCBI Taxonomy" id="29495"/>
    <lineage>
        <taxon>Bacteria</taxon>
        <taxon>Pseudomonadati</taxon>
        <taxon>Pseudomonadota</taxon>
        <taxon>Gammaproteobacteria</taxon>
        <taxon>Vibrionales</taxon>
        <taxon>Vibrionaceae</taxon>
        <taxon>Vibrio</taxon>
    </lineage>
</organism>
<protein>
    <submittedName>
        <fullName evidence="1">Uncharacterized protein</fullName>
    </submittedName>
</protein>
<proteinExistence type="predicted"/>
<dbReference type="AlphaFoldDB" id="A0AAI9G9G6"/>
<reference evidence="1" key="1">
    <citation type="submission" date="2023-10" db="EMBL/GenBank/DDBJ databases">
        <authorList>
            <consortium name="PulseNet: The National Subtyping Network for Foodborne Disease Surveillance"/>
        </authorList>
    </citation>
    <scope>NUCLEOTIDE SEQUENCE</scope>
    <source>
        <strain evidence="1">PNUSAV004886</strain>
    </source>
</reference>
<dbReference type="EMBL" id="ABNSCA010000014">
    <property type="protein sequence ID" value="ELN6934103.1"/>
    <property type="molecule type" value="Genomic_DNA"/>
</dbReference>